<name>A0AAU8A9B1_9FIRM</name>
<accession>A0AAU8A9B1</accession>
<reference evidence="6" key="1">
    <citation type="submission" date="2023-02" db="EMBL/GenBank/DDBJ databases">
        <title>Gut commensal Christensenella minuta modulates host metabolism via a new class of secondary bile acids.</title>
        <authorList>
            <person name="Liu C."/>
        </authorList>
    </citation>
    <scope>NUCLEOTIDE SEQUENCE</scope>
    <source>
        <strain evidence="6">CA70</strain>
    </source>
</reference>
<dbReference type="SUPFAM" id="SSF53067">
    <property type="entry name" value="Actin-like ATPase domain"/>
    <property type="match status" value="2"/>
</dbReference>
<dbReference type="CDD" id="cd07802">
    <property type="entry name" value="ASKHA_NBD_FGGY_EcLyxK-like"/>
    <property type="match status" value="1"/>
</dbReference>
<dbReference type="GO" id="GO:0016301">
    <property type="term" value="F:kinase activity"/>
    <property type="evidence" value="ECO:0007669"/>
    <property type="project" value="UniProtKB-KW"/>
</dbReference>
<sequence length="502" mass="55215">MAGKYYIGLDNGGSVSKAGLFDCAGTERAVATAIVPQILPQAGYVERDTNLLYQANVQCIREVIRKSGVEPREIGGVSVTGHGNGLYLIGKDGKPSYNGIISTDMRAADLVEAWLDDGTFDKILPKTKQSLWAGQIVPLLKWFSVNRPEVIKRSRYAFSCSDVIRYFLTGEAWGEISNMSSISAMDLEKGEYSREVLTALGVEDCMRLLPPLRRSTDVCGKITGQVARETGLEPGTIVAGGLVDFTACPIATGIVDETVLSIVGGTWAITCYVDKQPVEDKDLFMSSIYTVDGYYNIMEGSMTSASNLEWFIQKILKDENKSSKEYYELCNEMVDSKQPEDCDVVFLPYLYGTNANPKAKACFIGLTCMDDKASMLRAIYEGVVFSTCYHVEKLMGYKKDGVKVARISGGPSNSRVWVQMFADVLDMPIEVCRAGELGTLGAAMCAAVADGQFADMKQAAQTCYHADYTCEPNHMNVEIYARKYKKFKKLVDTLDGYWSVCV</sequence>
<dbReference type="Gene3D" id="3.30.420.40">
    <property type="match status" value="2"/>
</dbReference>
<dbReference type="PANTHER" id="PTHR43095:SF3">
    <property type="entry name" value="L-XYLULOSE_3-KETO-L-GULONATE KINASE"/>
    <property type="match status" value="1"/>
</dbReference>
<dbReference type="EMBL" id="CP117826">
    <property type="protein sequence ID" value="XCC62768.1"/>
    <property type="molecule type" value="Genomic_DNA"/>
</dbReference>
<gene>
    <name evidence="6" type="ORF">PUP29_02260</name>
</gene>
<evidence type="ECO:0000256" key="3">
    <source>
        <dbReference type="ARBA" id="ARBA00022777"/>
    </source>
</evidence>
<protein>
    <submittedName>
        <fullName evidence="6">Carbohydrate kinase</fullName>
    </submittedName>
</protein>
<evidence type="ECO:0000259" key="4">
    <source>
        <dbReference type="Pfam" id="PF00370"/>
    </source>
</evidence>
<evidence type="ECO:0000256" key="2">
    <source>
        <dbReference type="ARBA" id="ARBA00022679"/>
    </source>
</evidence>
<dbReference type="AlphaFoldDB" id="A0AAU8A9B1"/>
<dbReference type="InterPro" id="IPR018485">
    <property type="entry name" value="FGGY_C"/>
</dbReference>
<evidence type="ECO:0000259" key="5">
    <source>
        <dbReference type="Pfam" id="PF02782"/>
    </source>
</evidence>
<dbReference type="PIRSF" id="PIRSF000538">
    <property type="entry name" value="GlpK"/>
    <property type="match status" value="1"/>
</dbReference>
<evidence type="ECO:0000256" key="1">
    <source>
        <dbReference type="ARBA" id="ARBA00009156"/>
    </source>
</evidence>
<feature type="domain" description="Carbohydrate kinase FGGY C-terminal" evidence="5">
    <location>
        <begin position="261"/>
        <end position="449"/>
    </location>
</feature>
<dbReference type="InterPro" id="IPR043129">
    <property type="entry name" value="ATPase_NBD"/>
</dbReference>
<dbReference type="InterPro" id="IPR018484">
    <property type="entry name" value="FGGY_N"/>
</dbReference>
<keyword evidence="2" id="KW-0808">Transferase</keyword>
<dbReference type="InterPro" id="IPR000577">
    <property type="entry name" value="Carb_kinase_FGGY"/>
</dbReference>
<dbReference type="InterPro" id="IPR050406">
    <property type="entry name" value="FGGY_Carb_Kinase"/>
</dbReference>
<proteinExistence type="inferred from homology"/>
<feature type="domain" description="Carbohydrate kinase FGGY N-terminal" evidence="4">
    <location>
        <begin position="5"/>
        <end position="246"/>
    </location>
</feature>
<dbReference type="PANTHER" id="PTHR43095">
    <property type="entry name" value="SUGAR KINASE"/>
    <property type="match status" value="1"/>
</dbReference>
<organism evidence="6">
    <name type="scientific">Christensenella massiliensis</name>
    <dbReference type="NCBI Taxonomy" id="1805714"/>
    <lineage>
        <taxon>Bacteria</taxon>
        <taxon>Bacillati</taxon>
        <taxon>Bacillota</taxon>
        <taxon>Clostridia</taxon>
        <taxon>Christensenellales</taxon>
        <taxon>Christensenellaceae</taxon>
        <taxon>Christensenella</taxon>
    </lineage>
</organism>
<keyword evidence="3 6" id="KW-0418">Kinase</keyword>
<evidence type="ECO:0000313" key="6">
    <source>
        <dbReference type="EMBL" id="XCC62768.1"/>
    </source>
</evidence>
<comment type="similarity">
    <text evidence="1">Belongs to the FGGY kinase family.</text>
</comment>
<dbReference type="GO" id="GO:0005975">
    <property type="term" value="P:carbohydrate metabolic process"/>
    <property type="evidence" value="ECO:0007669"/>
    <property type="project" value="InterPro"/>
</dbReference>
<dbReference type="RefSeq" id="WP_353423749.1">
    <property type="nucleotide sequence ID" value="NZ_CP117826.1"/>
</dbReference>
<dbReference type="Pfam" id="PF00370">
    <property type="entry name" value="FGGY_N"/>
    <property type="match status" value="1"/>
</dbReference>
<dbReference type="Pfam" id="PF02782">
    <property type="entry name" value="FGGY_C"/>
    <property type="match status" value="1"/>
</dbReference>